<proteinExistence type="inferred from homology"/>
<dbReference type="AlphaFoldDB" id="A0A2U1K8D4"/>
<dbReference type="Proteomes" id="UP000245998">
    <property type="component" value="Unassembled WGS sequence"/>
</dbReference>
<dbReference type="InterPro" id="IPR057666">
    <property type="entry name" value="DrpA_SLOG"/>
</dbReference>
<comment type="similarity">
    <text evidence="1">Belongs to the DprA/Smf family.</text>
</comment>
<dbReference type="Gene3D" id="3.40.50.450">
    <property type="match status" value="1"/>
</dbReference>
<name>A0A2U1K8D4_9BACI</name>
<dbReference type="InterPro" id="IPR003488">
    <property type="entry name" value="DprA"/>
</dbReference>
<dbReference type="NCBIfam" id="TIGR00732">
    <property type="entry name" value="dprA"/>
    <property type="match status" value="1"/>
</dbReference>
<reference evidence="3 4" key="1">
    <citation type="submission" date="2018-04" db="EMBL/GenBank/DDBJ databases">
        <title>Camelliibacillus theae gen. nov., sp. nov., isolated from Pu'er tea.</title>
        <authorList>
            <person name="Niu L."/>
        </authorList>
    </citation>
    <scope>NUCLEOTIDE SEQUENCE [LARGE SCALE GENOMIC DNA]</scope>
    <source>
        <strain evidence="3 4">T8</strain>
    </source>
</reference>
<evidence type="ECO:0000259" key="2">
    <source>
        <dbReference type="Pfam" id="PF02481"/>
    </source>
</evidence>
<organism evidence="3 4">
    <name type="scientific">Pueribacillus theae</name>
    <dbReference type="NCBI Taxonomy" id="2171751"/>
    <lineage>
        <taxon>Bacteria</taxon>
        <taxon>Bacillati</taxon>
        <taxon>Bacillota</taxon>
        <taxon>Bacilli</taxon>
        <taxon>Bacillales</taxon>
        <taxon>Bacillaceae</taxon>
        <taxon>Pueribacillus</taxon>
    </lineage>
</organism>
<dbReference type="EMBL" id="QCZG01000001">
    <property type="protein sequence ID" value="PWA13589.1"/>
    <property type="molecule type" value="Genomic_DNA"/>
</dbReference>
<accession>A0A2U1K8D4</accession>
<evidence type="ECO:0000313" key="4">
    <source>
        <dbReference type="Proteomes" id="UP000245998"/>
    </source>
</evidence>
<dbReference type="OrthoDB" id="9785707at2"/>
<evidence type="ECO:0000313" key="3">
    <source>
        <dbReference type="EMBL" id="PWA13589.1"/>
    </source>
</evidence>
<dbReference type="SUPFAM" id="SSF102405">
    <property type="entry name" value="MCP/YpsA-like"/>
    <property type="match status" value="1"/>
</dbReference>
<dbReference type="PANTHER" id="PTHR43022:SF1">
    <property type="entry name" value="PROTEIN SMF"/>
    <property type="match status" value="1"/>
</dbReference>
<dbReference type="PANTHER" id="PTHR43022">
    <property type="entry name" value="PROTEIN SMF"/>
    <property type="match status" value="1"/>
</dbReference>
<protein>
    <submittedName>
        <fullName evidence="3">DNA-protecting protein DprA</fullName>
    </submittedName>
</protein>
<dbReference type="Pfam" id="PF02481">
    <property type="entry name" value="DNA_processg_A"/>
    <property type="match status" value="1"/>
</dbReference>
<dbReference type="GO" id="GO:0009294">
    <property type="term" value="P:DNA-mediated transformation"/>
    <property type="evidence" value="ECO:0007669"/>
    <property type="project" value="InterPro"/>
</dbReference>
<gene>
    <name evidence="3" type="primary">dprA</name>
    <name evidence="3" type="ORF">DCC39_00960</name>
</gene>
<sequence>MRLLHIYSCRGMGLKTIDKMFAHDPTFKEVYNMSKNDLKFYYQMNEKQADVFHQDLNKSIDELFRTEHGSFQFITRLDKEYPHQLRHIFDPPWILFYKGDLSLLHKEKSLAVVGTRYPTKQALPIMKQILYPLIRNDWCIVSGLAYGIDALSHQLALNENGSTIAVLGSGLQSIYPKEHKKLAETIANNGLLLSEFLPLQPPAKWQFPLRNRIISGLTRGTLVVEAKEKSGSLITADQALEQGREVFAIPGSVLNPNSKGTNNLIQQGAKMVLCSQDIENELFIEKN</sequence>
<keyword evidence="4" id="KW-1185">Reference proteome</keyword>
<feature type="domain" description="Smf/DprA SLOG" evidence="2">
    <location>
        <begin position="72"/>
        <end position="281"/>
    </location>
</feature>
<evidence type="ECO:0000256" key="1">
    <source>
        <dbReference type="ARBA" id="ARBA00006525"/>
    </source>
</evidence>
<comment type="caution">
    <text evidence="3">The sequence shown here is derived from an EMBL/GenBank/DDBJ whole genome shotgun (WGS) entry which is preliminary data.</text>
</comment>